<dbReference type="Gene3D" id="2.160.20.10">
    <property type="entry name" value="Single-stranded right-handed beta-helix, Pectin lyase-like"/>
    <property type="match status" value="1"/>
</dbReference>
<evidence type="ECO:0000313" key="2">
    <source>
        <dbReference type="Proteomes" id="UP000190675"/>
    </source>
</evidence>
<dbReference type="InterPro" id="IPR012334">
    <property type="entry name" value="Pectin_lyas_fold"/>
</dbReference>
<reference evidence="1 2" key="1">
    <citation type="submission" date="2016-11" db="EMBL/GenBank/DDBJ databases">
        <authorList>
            <person name="Jaros S."/>
            <person name="Januszkiewicz K."/>
            <person name="Wedrychowicz H."/>
        </authorList>
    </citation>
    <scope>NUCLEOTIDE SEQUENCE [LARGE SCALE GENOMIC DNA]</scope>
    <source>
        <strain evidence="1 2">GAS242</strain>
    </source>
</reference>
<proteinExistence type="predicted"/>
<accession>A0A1M5T8E4</accession>
<evidence type="ECO:0000313" key="1">
    <source>
        <dbReference type="EMBL" id="SHH46880.1"/>
    </source>
</evidence>
<dbReference type="InterPro" id="IPR011050">
    <property type="entry name" value="Pectin_lyase_fold/virulence"/>
</dbReference>
<dbReference type="Proteomes" id="UP000190675">
    <property type="component" value="Chromosome I"/>
</dbReference>
<dbReference type="AlphaFoldDB" id="A0A1M5T8E4"/>
<organism evidence="1 2">
    <name type="scientific">Bradyrhizobium erythrophlei</name>
    <dbReference type="NCBI Taxonomy" id="1437360"/>
    <lineage>
        <taxon>Bacteria</taxon>
        <taxon>Pseudomonadati</taxon>
        <taxon>Pseudomonadota</taxon>
        <taxon>Alphaproteobacteria</taxon>
        <taxon>Hyphomicrobiales</taxon>
        <taxon>Nitrobacteraceae</taxon>
        <taxon>Bradyrhizobium</taxon>
    </lineage>
</organism>
<dbReference type="SUPFAM" id="SSF51126">
    <property type="entry name" value="Pectin lyase-like"/>
    <property type="match status" value="1"/>
</dbReference>
<protein>
    <submittedName>
        <fullName evidence="1">Right handed beta helix region</fullName>
    </submittedName>
</protein>
<dbReference type="EMBL" id="LT670818">
    <property type="protein sequence ID" value="SHH46880.1"/>
    <property type="molecule type" value="Genomic_DNA"/>
</dbReference>
<gene>
    <name evidence="1" type="ORF">SAMN05444169_7607</name>
</gene>
<sequence length="176" mass="17904">MLINSIFSSGAVTNSIVVQSGGGLRIVNNKINHNQQGNGIAILPNVVTTQAISPFFIQNNSIEGCVIGILFQRPAGVTEQVGNVLITGNEIIGNNIAINMQNSGTNPTVPWILGGVINGNFIYAGSGGFGMNIGGATGFNIVGNQLNGPGSTGLFVDGTSTSLIGQFGNNKGASVT</sequence>
<dbReference type="SMART" id="SM00710">
    <property type="entry name" value="PbH1"/>
    <property type="match status" value="4"/>
</dbReference>
<name>A0A1M5T8E4_9BRAD</name>
<dbReference type="InterPro" id="IPR006626">
    <property type="entry name" value="PbH1"/>
</dbReference>